<evidence type="ECO:0000313" key="1">
    <source>
        <dbReference type="EMBL" id="SCO79176.1"/>
    </source>
</evidence>
<evidence type="ECO:0000313" key="2">
    <source>
        <dbReference type="Proteomes" id="UP000219369"/>
    </source>
</evidence>
<sequence length="95" mass="10269">MQRPNACPNTRGEGLYWCRRSVGGTTCVPTNTMLTASLGQRLVFKRMSGCSNLTGSGFAELHTNVFNSRMSGENPELSLVRKEAQVAFNIAALTG</sequence>
<name>A0A2H3SRS3_FUSOX</name>
<dbReference type="OrthoDB" id="10426256at2759"/>
<accession>A0A2H3SRS3</accession>
<dbReference type="Proteomes" id="UP000219369">
    <property type="component" value="Unassembled WGS sequence"/>
</dbReference>
<reference evidence="2" key="1">
    <citation type="submission" date="2016-09" db="EMBL/GenBank/DDBJ databases">
        <authorList>
            <person name="Guldener U."/>
        </authorList>
    </citation>
    <scope>NUCLEOTIDE SEQUENCE [LARGE SCALE GENOMIC DNA]</scope>
    <source>
        <strain evidence="2">V64-1</strain>
    </source>
</reference>
<proteinExistence type="predicted"/>
<dbReference type="EMBL" id="FMJY01000002">
    <property type="protein sequence ID" value="SCO79176.1"/>
    <property type="molecule type" value="Genomic_DNA"/>
</dbReference>
<protein>
    <submittedName>
        <fullName evidence="1">Uncharacterized protein</fullName>
    </submittedName>
</protein>
<dbReference type="AlphaFoldDB" id="A0A2H3SRS3"/>
<organism evidence="1 2">
    <name type="scientific">Fusarium oxysporum</name>
    <name type="common">Fusarium vascular wilt</name>
    <dbReference type="NCBI Taxonomy" id="5507"/>
    <lineage>
        <taxon>Eukaryota</taxon>
        <taxon>Fungi</taxon>
        <taxon>Dikarya</taxon>
        <taxon>Ascomycota</taxon>
        <taxon>Pezizomycotina</taxon>
        <taxon>Sordariomycetes</taxon>
        <taxon>Hypocreomycetidae</taxon>
        <taxon>Hypocreales</taxon>
        <taxon>Nectriaceae</taxon>
        <taxon>Fusarium</taxon>
        <taxon>Fusarium oxysporum species complex</taxon>
    </lineage>
</organism>
<gene>
    <name evidence="1" type="ORF">FRV6_03389</name>
</gene>